<proteinExistence type="predicted"/>
<protein>
    <submittedName>
        <fullName evidence="3">TonB protein C-terminal</fullName>
    </submittedName>
</protein>
<dbReference type="InterPro" id="IPR037682">
    <property type="entry name" value="TonB_C"/>
</dbReference>
<feature type="chain" id="PRO_5011656810" evidence="1">
    <location>
        <begin position="20"/>
        <end position="139"/>
    </location>
</feature>
<keyword evidence="1" id="KW-0732">Signal</keyword>
<dbReference type="GO" id="GO:0055085">
    <property type="term" value="P:transmembrane transport"/>
    <property type="evidence" value="ECO:0007669"/>
    <property type="project" value="InterPro"/>
</dbReference>
<reference evidence="3 4" key="1">
    <citation type="submission" date="2016-10" db="EMBL/GenBank/DDBJ databases">
        <authorList>
            <person name="de Groot N.N."/>
        </authorList>
    </citation>
    <scope>NUCLEOTIDE SEQUENCE [LARGE SCALE GENOMIC DNA]</scope>
    <source>
        <strain evidence="3 4">DSM 23031</strain>
    </source>
</reference>
<feature type="domain" description="TonB C-terminal" evidence="2">
    <location>
        <begin position="65"/>
        <end position="131"/>
    </location>
</feature>
<dbReference type="AlphaFoldDB" id="A0A1H6I1F4"/>
<dbReference type="RefSeq" id="WP_089694836.1">
    <property type="nucleotide sequence ID" value="NZ_FNWQ01000006.1"/>
</dbReference>
<gene>
    <name evidence="3" type="ORF">SAMN05421593_3925</name>
</gene>
<evidence type="ECO:0000313" key="4">
    <source>
        <dbReference type="Proteomes" id="UP000198561"/>
    </source>
</evidence>
<dbReference type="Gene3D" id="3.30.1150.10">
    <property type="match status" value="1"/>
</dbReference>
<dbReference type="STRING" id="680127.SAMN05421593_3925"/>
<dbReference type="SUPFAM" id="SSF74653">
    <property type="entry name" value="TolA/TonB C-terminal domain"/>
    <property type="match status" value="1"/>
</dbReference>
<name>A0A1H6I1F4_CHRCI</name>
<dbReference type="EMBL" id="FNWQ01000006">
    <property type="protein sequence ID" value="SEH42192.1"/>
    <property type="molecule type" value="Genomic_DNA"/>
</dbReference>
<dbReference type="Pfam" id="PF03544">
    <property type="entry name" value="TonB_C"/>
    <property type="match status" value="1"/>
</dbReference>
<sequence>MKKYLIILPLLLVCFKGFSQETKAQIQVQSGEDFRKAEFPGGDDAFRKEFLNMVHAYIDVALYAIKGEVTFVFNIDPKGKIDKVDILPRFKNDETFIDDMKFAAKKVKGKWKPATKNGVPVDSKTIMKIRFDNHTYDHD</sequence>
<accession>A0A1H6I1F4</accession>
<evidence type="ECO:0000259" key="2">
    <source>
        <dbReference type="Pfam" id="PF03544"/>
    </source>
</evidence>
<organism evidence="3 4">
    <name type="scientific">Chryseobacterium culicis</name>
    <dbReference type="NCBI Taxonomy" id="680127"/>
    <lineage>
        <taxon>Bacteria</taxon>
        <taxon>Pseudomonadati</taxon>
        <taxon>Bacteroidota</taxon>
        <taxon>Flavobacteriia</taxon>
        <taxon>Flavobacteriales</taxon>
        <taxon>Weeksellaceae</taxon>
        <taxon>Chryseobacterium group</taxon>
        <taxon>Chryseobacterium</taxon>
    </lineage>
</organism>
<dbReference type="Proteomes" id="UP000198561">
    <property type="component" value="Unassembled WGS sequence"/>
</dbReference>
<dbReference type="OrthoDB" id="1268504at2"/>
<evidence type="ECO:0000313" key="3">
    <source>
        <dbReference type="EMBL" id="SEH42192.1"/>
    </source>
</evidence>
<evidence type="ECO:0000256" key="1">
    <source>
        <dbReference type="SAM" id="SignalP"/>
    </source>
</evidence>
<feature type="signal peptide" evidence="1">
    <location>
        <begin position="1"/>
        <end position="19"/>
    </location>
</feature>